<dbReference type="Pfam" id="PF00106">
    <property type="entry name" value="adh_short"/>
    <property type="match status" value="1"/>
</dbReference>
<evidence type="ECO:0000256" key="1">
    <source>
        <dbReference type="ARBA" id="ARBA00006484"/>
    </source>
</evidence>
<dbReference type="PRINTS" id="PR00081">
    <property type="entry name" value="GDHRDH"/>
</dbReference>
<dbReference type="PANTHER" id="PTHR43180:SF31">
    <property type="entry name" value="CHAIN DEHYDROGENASE_REDUCTASE, PUTATIVE (AFU_ORTHOLOGUE AFUA_2G16570)-RELATED"/>
    <property type="match status" value="1"/>
</dbReference>
<evidence type="ECO:0000256" key="3">
    <source>
        <dbReference type="ARBA" id="ARBA00023002"/>
    </source>
</evidence>
<evidence type="ECO:0000313" key="4">
    <source>
        <dbReference type="EMBL" id="KAL2827252.1"/>
    </source>
</evidence>
<dbReference type="InterPro" id="IPR020904">
    <property type="entry name" value="Sc_DH/Rdtase_CS"/>
</dbReference>
<dbReference type="PANTHER" id="PTHR43180">
    <property type="entry name" value="3-OXOACYL-(ACYL-CARRIER-PROTEIN) REDUCTASE (AFU_ORTHOLOGUE AFUA_6G11210)"/>
    <property type="match status" value="1"/>
</dbReference>
<reference evidence="4 5" key="1">
    <citation type="submission" date="2024-07" db="EMBL/GenBank/DDBJ databases">
        <title>Section-level genome sequencing and comparative genomics of Aspergillus sections Usti and Cavernicolus.</title>
        <authorList>
            <consortium name="Lawrence Berkeley National Laboratory"/>
            <person name="Nybo J.L."/>
            <person name="Vesth T.C."/>
            <person name="Theobald S."/>
            <person name="Frisvad J.C."/>
            <person name="Larsen T.O."/>
            <person name="Kjaerboelling I."/>
            <person name="Rothschild-Mancinelli K."/>
            <person name="Lyhne E.K."/>
            <person name="Kogle M.E."/>
            <person name="Barry K."/>
            <person name="Clum A."/>
            <person name="Na H."/>
            <person name="Ledsgaard L."/>
            <person name="Lin J."/>
            <person name="Lipzen A."/>
            <person name="Kuo A."/>
            <person name="Riley R."/>
            <person name="Mondo S."/>
            <person name="Labutti K."/>
            <person name="Haridas S."/>
            <person name="Pangalinan J."/>
            <person name="Salamov A.A."/>
            <person name="Simmons B.A."/>
            <person name="Magnuson J.K."/>
            <person name="Chen J."/>
            <person name="Drula E."/>
            <person name="Henrissat B."/>
            <person name="Wiebenga A."/>
            <person name="Lubbers R.J."/>
            <person name="Gomes A.C."/>
            <person name="Makela M.R."/>
            <person name="Stajich J."/>
            <person name="Grigoriev I.V."/>
            <person name="Mortensen U.H."/>
            <person name="De Vries R.P."/>
            <person name="Baker S.E."/>
            <person name="Andersen M.R."/>
        </authorList>
    </citation>
    <scope>NUCLEOTIDE SEQUENCE [LARGE SCALE GENOMIC DNA]</scope>
    <source>
        <strain evidence="4 5">CBS 123904</strain>
    </source>
</reference>
<dbReference type="Gene3D" id="3.40.50.720">
    <property type="entry name" value="NAD(P)-binding Rossmann-like Domain"/>
    <property type="match status" value="1"/>
</dbReference>
<keyword evidence="5" id="KW-1185">Reference proteome</keyword>
<dbReference type="InterPro" id="IPR036291">
    <property type="entry name" value="NAD(P)-bd_dom_sf"/>
</dbReference>
<dbReference type="InterPro" id="IPR002347">
    <property type="entry name" value="SDR_fam"/>
</dbReference>
<evidence type="ECO:0000256" key="2">
    <source>
        <dbReference type="ARBA" id="ARBA00022857"/>
    </source>
</evidence>
<accession>A0ABR4II43</accession>
<keyword evidence="2" id="KW-0521">NADP</keyword>
<dbReference type="Proteomes" id="UP001610446">
    <property type="component" value="Unassembled WGS sequence"/>
</dbReference>
<evidence type="ECO:0000313" key="5">
    <source>
        <dbReference type="Proteomes" id="UP001610446"/>
    </source>
</evidence>
<sequence length="303" mass="32531">MSTPAYQNSLVDVQKPFDFTKVSGKTVVLTGGSSGLGLCYVRAFVKSGAFVVNGDIKPPAESFSSDRVVYVKCDVTKWEDQVTVFETARARSPNGGIDIVIANAGIYGPDALDGLTDASPAKPETKLLDVNLVGVIYTSKLAGWHFANQDQAGDRDRCLILVTSIMGYIDTQGSSVYSAAKHGVRGLMTCLRRKGVVRVNCLAPWFIATPILPESFIQSTRAQFHRRGLDFAKTDDAVTAVMRLATDTEINGRTLGVVPRQLSPSGYLDLDRDDFTPGSPLDTLQVMASSLVYGEFGASSAST</sequence>
<dbReference type="PROSITE" id="PS00061">
    <property type="entry name" value="ADH_SHORT"/>
    <property type="match status" value="1"/>
</dbReference>
<gene>
    <name evidence="4" type="ORF">BJY01DRAFT_255775</name>
</gene>
<protein>
    <submittedName>
        <fullName evidence="4">Short chain dehydrogenase/ reductase</fullName>
    </submittedName>
</protein>
<dbReference type="SUPFAM" id="SSF51735">
    <property type="entry name" value="NAD(P)-binding Rossmann-fold domains"/>
    <property type="match status" value="1"/>
</dbReference>
<name>A0ABR4II43_9EURO</name>
<organism evidence="4 5">
    <name type="scientific">Aspergillus pseudoustus</name>
    <dbReference type="NCBI Taxonomy" id="1810923"/>
    <lineage>
        <taxon>Eukaryota</taxon>
        <taxon>Fungi</taxon>
        <taxon>Dikarya</taxon>
        <taxon>Ascomycota</taxon>
        <taxon>Pezizomycotina</taxon>
        <taxon>Eurotiomycetes</taxon>
        <taxon>Eurotiomycetidae</taxon>
        <taxon>Eurotiales</taxon>
        <taxon>Aspergillaceae</taxon>
        <taxon>Aspergillus</taxon>
        <taxon>Aspergillus subgen. Nidulantes</taxon>
    </lineage>
</organism>
<keyword evidence="3" id="KW-0560">Oxidoreductase</keyword>
<comment type="caution">
    <text evidence="4">The sequence shown here is derived from an EMBL/GenBank/DDBJ whole genome shotgun (WGS) entry which is preliminary data.</text>
</comment>
<dbReference type="EMBL" id="JBFXLU010000408">
    <property type="protein sequence ID" value="KAL2827252.1"/>
    <property type="molecule type" value="Genomic_DNA"/>
</dbReference>
<comment type="similarity">
    <text evidence="1">Belongs to the short-chain dehydrogenases/reductases (SDR) family.</text>
</comment>
<proteinExistence type="inferred from homology"/>